<gene>
    <name evidence="4" type="ORF">EXIGUO9Y_360182</name>
</gene>
<evidence type="ECO:0000256" key="3">
    <source>
        <dbReference type="SAM" id="Phobius"/>
    </source>
</evidence>
<dbReference type="EMBL" id="CABWKQ010000030">
    <property type="protein sequence ID" value="VWX37905.1"/>
    <property type="molecule type" value="Genomic_DNA"/>
</dbReference>
<evidence type="ECO:0000256" key="2">
    <source>
        <dbReference type="RuleBase" id="RU003750"/>
    </source>
</evidence>
<dbReference type="Proteomes" id="UP000439752">
    <property type="component" value="Unassembled WGS sequence"/>
</dbReference>
<dbReference type="PROSITE" id="PS00379">
    <property type="entry name" value="CDP_ALCOHOL_P_TRANSF"/>
    <property type="match status" value="1"/>
</dbReference>
<feature type="transmembrane region" description="Helical" evidence="3">
    <location>
        <begin position="31"/>
        <end position="60"/>
    </location>
</feature>
<dbReference type="GO" id="GO:0008654">
    <property type="term" value="P:phospholipid biosynthetic process"/>
    <property type="evidence" value="ECO:0007669"/>
    <property type="project" value="InterPro"/>
</dbReference>
<accession>A0A653IFI4</accession>
<dbReference type="RefSeq" id="WP_029333155.1">
    <property type="nucleotide sequence ID" value="NZ_LR732312.1"/>
</dbReference>
<dbReference type="InterPro" id="IPR000462">
    <property type="entry name" value="CDP-OH_P_trans"/>
</dbReference>
<keyword evidence="1 2" id="KW-0808">Transferase</keyword>
<dbReference type="InterPro" id="IPR048254">
    <property type="entry name" value="CDP_ALCOHOL_P_TRANSF_CS"/>
</dbReference>
<evidence type="ECO:0000313" key="4">
    <source>
        <dbReference type="EMBL" id="VWX37905.1"/>
    </source>
</evidence>
<keyword evidence="3" id="KW-1133">Transmembrane helix</keyword>
<feature type="transmembrane region" description="Helical" evidence="3">
    <location>
        <begin position="152"/>
        <end position="176"/>
    </location>
</feature>
<dbReference type="GO" id="GO:0016020">
    <property type="term" value="C:membrane"/>
    <property type="evidence" value="ECO:0007669"/>
    <property type="project" value="InterPro"/>
</dbReference>
<feature type="transmembrane region" description="Helical" evidence="3">
    <location>
        <begin position="109"/>
        <end position="132"/>
    </location>
</feature>
<protein>
    <submittedName>
        <fullName evidence="4">CDP-alcohol phosphatidyltransferase</fullName>
    </submittedName>
</protein>
<sequence length="193" mass="21150">MLDTRARKMVQPVFDQAATGLKKLGLSANQVTIISGIIGGATGFFVYNDMMGIAILLLWISGMLDVVDGTMARREKPTAIGTILDLVLDRIVELSVLIGIALRFPETQIVMLFLIASFVIGMTMFLAIGAVSENYGIKSFQYQPGLVERTEGFLFLTAMLLFPSAIIWIAIVFLIAELYTVGERFYQASKVLG</sequence>
<keyword evidence="3" id="KW-0472">Membrane</keyword>
<organism evidence="4 5">
    <name type="scientific">Exiguobacterium oxidotolerans</name>
    <dbReference type="NCBI Taxonomy" id="223958"/>
    <lineage>
        <taxon>Bacteria</taxon>
        <taxon>Bacillati</taxon>
        <taxon>Bacillota</taxon>
        <taxon>Bacilli</taxon>
        <taxon>Bacillales</taxon>
        <taxon>Bacillales Family XII. Incertae Sedis</taxon>
        <taxon>Exiguobacterium</taxon>
    </lineage>
</organism>
<evidence type="ECO:0000256" key="1">
    <source>
        <dbReference type="ARBA" id="ARBA00022679"/>
    </source>
</evidence>
<reference evidence="4 5" key="1">
    <citation type="submission" date="2019-10" db="EMBL/GenBank/DDBJ databases">
        <authorList>
            <person name="Karimi E."/>
        </authorList>
    </citation>
    <scope>NUCLEOTIDE SEQUENCE [LARGE SCALE GENOMIC DNA]</scope>
    <source>
        <strain evidence="4">Exiguobacterium sp. 9Y</strain>
    </source>
</reference>
<dbReference type="Gene3D" id="1.20.120.1760">
    <property type="match status" value="1"/>
</dbReference>
<dbReference type="AlphaFoldDB" id="A0A653IFI4"/>
<keyword evidence="3" id="KW-0812">Transmembrane</keyword>
<evidence type="ECO:0000313" key="5">
    <source>
        <dbReference type="Proteomes" id="UP000439752"/>
    </source>
</evidence>
<dbReference type="Pfam" id="PF01066">
    <property type="entry name" value="CDP-OH_P_transf"/>
    <property type="match status" value="1"/>
</dbReference>
<dbReference type="InterPro" id="IPR043130">
    <property type="entry name" value="CDP-OH_PTrfase_TM_dom"/>
</dbReference>
<proteinExistence type="inferred from homology"/>
<dbReference type="GO" id="GO:0016780">
    <property type="term" value="F:phosphotransferase activity, for other substituted phosphate groups"/>
    <property type="evidence" value="ECO:0007669"/>
    <property type="project" value="InterPro"/>
</dbReference>
<comment type="similarity">
    <text evidence="2">Belongs to the CDP-alcohol phosphatidyltransferase class-I family.</text>
</comment>
<keyword evidence="5" id="KW-1185">Reference proteome</keyword>
<name>A0A653IFI4_9BACL</name>